<keyword evidence="4" id="KW-1185">Reference proteome</keyword>
<accession>A0ABX7NPB8</accession>
<organism evidence="3 4">
    <name type="scientific">Pyxidicoccus parkwayensis</name>
    <dbReference type="NCBI Taxonomy" id="2813578"/>
    <lineage>
        <taxon>Bacteria</taxon>
        <taxon>Pseudomonadati</taxon>
        <taxon>Myxococcota</taxon>
        <taxon>Myxococcia</taxon>
        <taxon>Myxococcales</taxon>
        <taxon>Cystobacterineae</taxon>
        <taxon>Myxococcaceae</taxon>
        <taxon>Pyxidicoccus</taxon>
    </lineage>
</organism>
<sequence>MTLTTLLLVALSAAQATPSPDVPGDAATVTAPPLVPTPEACSASAEADYTKGFDALVRGRDEQALEALQRVLAACPQHPYAAELVRLAQARLRPGGRLAQAAVEGLGPEGRSDAGLATMTLVQTLHGATQGILLCAIAECGGQGYAAASLVGAGVGAAATLLLAKEDGVASGQAAAINSGTVWGFWFGVASMLALDLEGDDSLGAVMLGGAGFTGVGILLATTVRPTAGQVSMANSGGLWTGVVTALLLATSDSDDTKTFFAVELGATAVGITSLALVSTHVPVSRGRMLIIDAGGILGGLLGGAATFIAAGDDAGDAILVGAAAGVVSGLGLAAYLSRDFDSHDAPQAVLTPTLLGRDGAGVAVLGRF</sequence>
<keyword evidence="1" id="KW-0472">Membrane</keyword>
<reference evidence="3 4" key="1">
    <citation type="submission" date="2021-02" db="EMBL/GenBank/DDBJ databases">
        <title>De Novo genome assembly of isolated myxobacteria.</title>
        <authorList>
            <person name="Stevens D.C."/>
        </authorList>
    </citation>
    <scope>NUCLEOTIDE SEQUENCE [LARGE SCALE GENOMIC DNA]</scope>
    <source>
        <strain evidence="4">SCPEA02</strain>
    </source>
</reference>
<name>A0ABX7NPB8_9BACT</name>
<evidence type="ECO:0000256" key="1">
    <source>
        <dbReference type="SAM" id="Phobius"/>
    </source>
</evidence>
<feature type="signal peptide" evidence="2">
    <location>
        <begin position="1"/>
        <end position="16"/>
    </location>
</feature>
<feature type="chain" id="PRO_5046405305" evidence="2">
    <location>
        <begin position="17"/>
        <end position="369"/>
    </location>
</feature>
<feature type="transmembrane region" description="Helical" evidence="1">
    <location>
        <begin position="318"/>
        <end position="337"/>
    </location>
</feature>
<keyword evidence="1" id="KW-1133">Transmembrane helix</keyword>
<dbReference type="RefSeq" id="WP_206722118.1">
    <property type="nucleotide sequence ID" value="NZ_CP071090.1"/>
</dbReference>
<protein>
    <submittedName>
        <fullName evidence="3">Uncharacterized protein</fullName>
    </submittedName>
</protein>
<keyword evidence="2" id="KW-0732">Signal</keyword>
<feature type="transmembrane region" description="Helical" evidence="1">
    <location>
        <begin position="233"/>
        <end position="252"/>
    </location>
</feature>
<feature type="transmembrane region" description="Helical" evidence="1">
    <location>
        <begin position="258"/>
        <end position="278"/>
    </location>
</feature>
<evidence type="ECO:0000256" key="2">
    <source>
        <dbReference type="SAM" id="SignalP"/>
    </source>
</evidence>
<gene>
    <name evidence="3" type="ORF">JY651_35645</name>
</gene>
<evidence type="ECO:0000313" key="3">
    <source>
        <dbReference type="EMBL" id="QSQ20538.1"/>
    </source>
</evidence>
<keyword evidence="1" id="KW-0812">Transmembrane</keyword>
<proteinExistence type="predicted"/>
<dbReference type="Proteomes" id="UP000662747">
    <property type="component" value="Chromosome"/>
</dbReference>
<evidence type="ECO:0000313" key="4">
    <source>
        <dbReference type="Proteomes" id="UP000662747"/>
    </source>
</evidence>
<feature type="transmembrane region" description="Helical" evidence="1">
    <location>
        <begin position="290"/>
        <end position="312"/>
    </location>
</feature>
<feature type="transmembrane region" description="Helical" evidence="1">
    <location>
        <begin position="176"/>
        <end position="197"/>
    </location>
</feature>
<feature type="transmembrane region" description="Helical" evidence="1">
    <location>
        <begin position="144"/>
        <end position="164"/>
    </location>
</feature>
<feature type="transmembrane region" description="Helical" evidence="1">
    <location>
        <begin position="203"/>
        <end position="221"/>
    </location>
</feature>
<dbReference type="EMBL" id="CP071090">
    <property type="protein sequence ID" value="QSQ20538.1"/>
    <property type="molecule type" value="Genomic_DNA"/>
</dbReference>